<reference evidence="3 4" key="1">
    <citation type="submission" date="2024-08" db="EMBL/GenBank/DDBJ databases">
        <title>Whole-genome sequencing of halo(alkali)philic microorganisms from hypersaline lakes.</title>
        <authorList>
            <person name="Sorokin D.Y."/>
            <person name="Merkel A.Y."/>
            <person name="Messina E."/>
            <person name="Yakimov M."/>
        </authorList>
    </citation>
    <scope>NUCLEOTIDE SEQUENCE [LARGE SCALE GENOMIC DNA]</scope>
    <source>
        <strain evidence="3 4">Cl-TMA</strain>
    </source>
</reference>
<dbReference type="PANTHER" id="PTHR41339:SF1">
    <property type="entry name" value="SECRETED PROTEIN"/>
    <property type="match status" value="1"/>
</dbReference>
<evidence type="ECO:0000313" key="3">
    <source>
        <dbReference type="EMBL" id="MFA9460020.1"/>
    </source>
</evidence>
<sequence>MERNKALAATISLLAATGLTACGGGGGGGGGNGDDSATSFQKQFSESDSYDVIENPSSFNLKSTTLAVTNPDGSNIDGSLAAGMDDTDYYGAVDPDAINDPDNDADATNNAWWQGWTYRNGSVDGNFPGSSNFHPLEDEIKNSMSPDTNDGSCPKGTHKGTTSAFGDSYDVCALADGDITGSTATLNNEHIWLLTETVNIGDGGDQNNSAGTGDVVLTIEPGTMVMGASSGTVDDVALVITRGSQIKVQGTKEQPVIMGAVDFDGTTITGDVTDLTDRGEWGGLVVDGLATVNSAATPGNAPGNGGSVASEAVPDGKDRYFGGGTDNDNSGEIRYLIIAESGYAFREDQEVQGLTLEGVGSGTTATDGGPFVDYLQVLGSEDDGVEWFGGTAGMNHVVINGQDDDGLDQDLGWQGKVQYALILMGADNGNRAMETDGNGDDFDAKPYTAPTIANLTVIGNSGGDSSDTLAHLAREGYRGNIHRTVYTDDPNNGTKFKTACIDVDEMSGSSWLDDSPLTYEDVVFNCDNGALADADD</sequence>
<organism evidence="3 4">
    <name type="scientific">Thiohalorhabdus methylotrophus</name>
    <dbReference type="NCBI Taxonomy" id="3242694"/>
    <lineage>
        <taxon>Bacteria</taxon>
        <taxon>Pseudomonadati</taxon>
        <taxon>Pseudomonadota</taxon>
        <taxon>Gammaproteobacteria</taxon>
        <taxon>Thiohalorhabdales</taxon>
        <taxon>Thiohalorhabdaceae</taxon>
        <taxon>Thiohalorhabdus</taxon>
    </lineage>
</organism>
<dbReference type="PROSITE" id="PS51257">
    <property type="entry name" value="PROKAR_LIPOPROTEIN"/>
    <property type="match status" value="1"/>
</dbReference>
<keyword evidence="2" id="KW-0732">Signal</keyword>
<keyword evidence="4" id="KW-1185">Reference proteome</keyword>
<protein>
    <submittedName>
        <fullName evidence="3">Uncharacterized protein</fullName>
    </submittedName>
</protein>
<feature type="region of interest" description="Disordered" evidence="1">
    <location>
        <begin position="296"/>
        <end position="325"/>
    </location>
</feature>
<accession>A0ABV4TTW3</accession>
<evidence type="ECO:0000313" key="4">
    <source>
        <dbReference type="Proteomes" id="UP001575181"/>
    </source>
</evidence>
<name>A0ABV4TTW3_9GAMM</name>
<evidence type="ECO:0000256" key="1">
    <source>
        <dbReference type="SAM" id="MobiDB-lite"/>
    </source>
</evidence>
<dbReference type="EMBL" id="JBGUAW010000002">
    <property type="protein sequence ID" value="MFA9460020.1"/>
    <property type="molecule type" value="Genomic_DNA"/>
</dbReference>
<comment type="caution">
    <text evidence="3">The sequence shown here is derived from an EMBL/GenBank/DDBJ whole genome shotgun (WGS) entry which is preliminary data.</text>
</comment>
<feature type="signal peptide" evidence="2">
    <location>
        <begin position="1"/>
        <end position="21"/>
    </location>
</feature>
<dbReference type="Proteomes" id="UP001575181">
    <property type="component" value="Unassembled WGS sequence"/>
</dbReference>
<gene>
    <name evidence="3" type="ORF">ACERLL_04205</name>
</gene>
<dbReference type="RefSeq" id="WP_373654798.1">
    <property type="nucleotide sequence ID" value="NZ_JBGUAW010000002.1"/>
</dbReference>
<feature type="chain" id="PRO_5046869482" evidence="2">
    <location>
        <begin position="22"/>
        <end position="536"/>
    </location>
</feature>
<dbReference type="PANTHER" id="PTHR41339">
    <property type="entry name" value="LIPL48"/>
    <property type="match status" value="1"/>
</dbReference>
<proteinExistence type="predicted"/>
<evidence type="ECO:0000256" key="2">
    <source>
        <dbReference type="SAM" id="SignalP"/>
    </source>
</evidence>